<keyword evidence="4" id="KW-0067">ATP-binding</keyword>
<dbReference type="Proteomes" id="UP000195043">
    <property type="component" value="Unassembled WGS sequence"/>
</dbReference>
<dbReference type="EMBL" id="NGKU01000001">
    <property type="protein sequence ID" value="OTN76634.1"/>
    <property type="molecule type" value="Genomic_DNA"/>
</dbReference>
<protein>
    <recommendedName>
        <fullName evidence="7">ABC transporter domain-containing protein</fullName>
    </recommendedName>
</protein>
<evidence type="ECO:0000256" key="4">
    <source>
        <dbReference type="ARBA" id="ARBA00022840"/>
    </source>
</evidence>
<dbReference type="CDD" id="cd03257">
    <property type="entry name" value="ABC_NikE_OppD_transporters"/>
    <property type="match status" value="1"/>
</dbReference>
<dbReference type="Pfam" id="PF00005">
    <property type="entry name" value="ABC_tran"/>
    <property type="match status" value="2"/>
</dbReference>
<dbReference type="InterPro" id="IPR003439">
    <property type="entry name" value="ABC_transporter-like_ATP-bd"/>
</dbReference>
<dbReference type="GO" id="GO:0016887">
    <property type="term" value="F:ATP hydrolysis activity"/>
    <property type="evidence" value="ECO:0007669"/>
    <property type="project" value="InterPro"/>
</dbReference>
<dbReference type="SUPFAM" id="SSF52540">
    <property type="entry name" value="P-loop containing nucleoside triphosphate hydrolases"/>
    <property type="match status" value="1"/>
</dbReference>
<dbReference type="Pfam" id="PF08352">
    <property type="entry name" value="oligo_HPY"/>
    <property type="match status" value="1"/>
</dbReference>
<evidence type="ECO:0000259" key="7">
    <source>
        <dbReference type="PROSITE" id="PS50893"/>
    </source>
</evidence>
<name>A0A242A6I6_9ENTE</name>
<dbReference type="GO" id="GO:0055085">
    <property type="term" value="P:transmembrane transport"/>
    <property type="evidence" value="ECO:0007669"/>
    <property type="project" value="UniProtKB-ARBA"/>
</dbReference>
<dbReference type="InterPro" id="IPR017871">
    <property type="entry name" value="ABC_transporter-like_CS"/>
</dbReference>
<evidence type="ECO:0000313" key="8">
    <source>
        <dbReference type="EMBL" id="OTN76634.1"/>
    </source>
</evidence>
<evidence type="ECO:0000256" key="3">
    <source>
        <dbReference type="ARBA" id="ARBA00022741"/>
    </source>
</evidence>
<reference evidence="8 9" key="1">
    <citation type="submission" date="2017-05" db="EMBL/GenBank/DDBJ databases">
        <title>The Genome Sequence of Enterococcus sp. 8G7_MSG3316.</title>
        <authorList>
            <consortium name="The Broad Institute Genomics Platform"/>
            <consortium name="The Broad Institute Genomic Center for Infectious Diseases"/>
            <person name="Earl A."/>
            <person name="Manson A."/>
            <person name="Schwartman J."/>
            <person name="Gilmore M."/>
            <person name="Abouelleil A."/>
            <person name="Cao P."/>
            <person name="Chapman S."/>
            <person name="Cusick C."/>
            <person name="Shea T."/>
            <person name="Young S."/>
            <person name="Neafsey D."/>
            <person name="Nusbaum C."/>
            <person name="Birren B."/>
        </authorList>
    </citation>
    <scope>NUCLEOTIDE SEQUENCE [LARGE SCALE GENOMIC DNA]</scope>
    <source>
        <strain evidence="8 9">8G7_MSG3316</strain>
    </source>
</reference>
<keyword evidence="3" id="KW-0547">Nucleotide-binding</keyword>
<dbReference type="RefSeq" id="WP_086274566.1">
    <property type="nucleotide sequence ID" value="NZ_NGKU01000001.1"/>
</dbReference>
<dbReference type="PROSITE" id="PS50893">
    <property type="entry name" value="ABC_TRANSPORTER_2"/>
    <property type="match status" value="1"/>
</dbReference>
<dbReference type="AlphaFoldDB" id="A0A242A6I6"/>
<keyword evidence="6" id="KW-0653">Protein transport</keyword>
<dbReference type="PROSITE" id="PS00211">
    <property type="entry name" value="ABC_TRANSPORTER_1"/>
    <property type="match status" value="1"/>
</dbReference>
<comment type="caution">
    <text evidence="8">The sequence shown here is derived from an EMBL/GenBank/DDBJ whole genome shotgun (WGS) entry which is preliminary data.</text>
</comment>
<evidence type="ECO:0000313" key="9">
    <source>
        <dbReference type="Proteomes" id="UP000195043"/>
    </source>
</evidence>
<dbReference type="PANTHER" id="PTHR43776">
    <property type="entry name" value="TRANSPORT ATP-BINDING PROTEIN"/>
    <property type="match status" value="1"/>
</dbReference>
<dbReference type="InterPro" id="IPR050319">
    <property type="entry name" value="ABC_transp_ATP-bind"/>
</dbReference>
<organism evidence="8 9">
    <name type="scientific">Candidatus Enterococcus testudinis</name>
    <dbReference type="NCBI Taxonomy" id="1834191"/>
    <lineage>
        <taxon>Bacteria</taxon>
        <taxon>Bacillati</taxon>
        <taxon>Bacillota</taxon>
        <taxon>Bacilli</taxon>
        <taxon>Lactobacillales</taxon>
        <taxon>Enterococcaceae</taxon>
        <taxon>Enterococcus</taxon>
    </lineage>
</organism>
<dbReference type="STRING" id="1834191.A5886_001712"/>
<sequence>MKTIIRASHLQKYFPVKKKHPFALGKTYVKANKDISIDIFEGETLGIVGESGCGKSTFGRTIIQLQPQTGGSTLYYGDTIEHFMPSYVKKVYQKLPKVLPHLDEYRENIERLESQLADKSSRPDQKGRDNLRQAKIAFEQTYGNTLRLLGGLVLYSNHQELSQKLLSIYELQALIIKEQQRGDEPDKAQVADLSKRIQSHQAKLMPLKKDLEEMKAAVQAHPDFHTYEAYVDAGIDLSALKNQESRVLRKDLQIIFQDPYSSLDPRLTVGDIIGEGLLIHRFFTNKQDPAYKTYIVDIMEKCGLKASFIDRYPHQFSGGQRQRIGIARALALKPKFIVCDEAVSALDVSIQSQIIHLLQELREELNLTYLFITHDLGVVKFISNRIGVMYFGHLVELASTEEIFDHPIHPYTRKLLNAIPTMGDEADWQIDEAYEAFRFNYDREEDGDPDWVEVSPNHFVKCTLTK</sequence>
<accession>A0A242A6I6</accession>
<gene>
    <name evidence="8" type="ORF">A5886_001712</name>
</gene>
<evidence type="ECO:0000256" key="1">
    <source>
        <dbReference type="ARBA" id="ARBA00005417"/>
    </source>
</evidence>
<dbReference type="GO" id="GO:0005524">
    <property type="term" value="F:ATP binding"/>
    <property type="evidence" value="ECO:0007669"/>
    <property type="project" value="UniProtKB-KW"/>
</dbReference>
<dbReference type="OrthoDB" id="9802264at2"/>
<dbReference type="InterPro" id="IPR013563">
    <property type="entry name" value="Oligopep_ABC_C"/>
</dbReference>
<dbReference type="SMART" id="SM00382">
    <property type="entry name" value="AAA"/>
    <property type="match status" value="1"/>
</dbReference>
<evidence type="ECO:0000256" key="5">
    <source>
        <dbReference type="ARBA" id="ARBA00022856"/>
    </source>
</evidence>
<evidence type="ECO:0000256" key="2">
    <source>
        <dbReference type="ARBA" id="ARBA00022448"/>
    </source>
</evidence>
<dbReference type="GO" id="GO:0015031">
    <property type="term" value="P:protein transport"/>
    <property type="evidence" value="ECO:0007669"/>
    <property type="project" value="UniProtKB-KW"/>
</dbReference>
<dbReference type="GO" id="GO:0015833">
    <property type="term" value="P:peptide transport"/>
    <property type="evidence" value="ECO:0007669"/>
    <property type="project" value="UniProtKB-KW"/>
</dbReference>
<keyword evidence="2" id="KW-0813">Transport</keyword>
<keyword evidence="9" id="KW-1185">Reference proteome</keyword>
<proteinExistence type="inferred from homology"/>
<dbReference type="InterPro" id="IPR003593">
    <property type="entry name" value="AAA+_ATPase"/>
</dbReference>
<evidence type="ECO:0000256" key="6">
    <source>
        <dbReference type="ARBA" id="ARBA00022927"/>
    </source>
</evidence>
<comment type="similarity">
    <text evidence="1">Belongs to the ABC transporter superfamily.</text>
</comment>
<dbReference type="Gene3D" id="3.40.50.300">
    <property type="entry name" value="P-loop containing nucleotide triphosphate hydrolases"/>
    <property type="match status" value="2"/>
</dbReference>
<feature type="domain" description="ABC transporter" evidence="7">
    <location>
        <begin position="5"/>
        <end position="416"/>
    </location>
</feature>
<dbReference type="InterPro" id="IPR027417">
    <property type="entry name" value="P-loop_NTPase"/>
</dbReference>
<keyword evidence="5" id="KW-0571">Peptide transport</keyword>